<keyword evidence="3" id="KW-1185">Reference proteome</keyword>
<gene>
    <name evidence="2" type="ORF">G4P54_06415</name>
</gene>
<feature type="domain" description="DUF2268" evidence="1">
    <location>
        <begin position="88"/>
        <end position="291"/>
    </location>
</feature>
<dbReference type="KEGG" id="bteq:G4P54_06415"/>
<protein>
    <submittedName>
        <fullName evidence="2">DUF2268 domain-containing protein</fullName>
    </submittedName>
</protein>
<evidence type="ECO:0000259" key="1">
    <source>
        <dbReference type="Pfam" id="PF10026"/>
    </source>
</evidence>
<evidence type="ECO:0000313" key="3">
    <source>
        <dbReference type="Proteomes" id="UP000501914"/>
    </source>
</evidence>
<organism evidence="2 3">
    <name type="scientific">Bacillus tequilensis</name>
    <dbReference type="NCBI Taxonomy" id="227866"/>
    <lineage>
        <taxon>Bacteria</taxon>
        <taxon>Bacillati</taxon>
        <taxon>Bacillota</taxon>
        <taxon>Bacilli</taxon>
        <taxon>Bacillales</taxon>
        <taxon>Bacillaceae</taxon>
        <taxon>Bacillus</taxon>
    </lineage>
</organism>
<proteinExistence type="predicted"/>
<dbReference type="Pfam" id="PF10026">
    <property type="entry name" value="DUF2268"/>
    <property type="match status" value="1"/>
</dbReference>
<dbReference type="EMBL" id="CP048852">
    <property type="protein sequence ID" value="QIW79449.1"/>
    <property type="molecule type" value="Genomic_DNA"/>
</dbReference>
<dbReference type="AlphaFoldDB" id="A0A6H0WHL0"/>
<dbReference type="InterPro" id="IPR018728">
    <property type="entry name" value="DUF2268"/>
</dbReference>
<dbReference type="Proteomes" id="UP000501914">
    <property type="component" value="Chromosome"/>
</dbReference>
<dbReference type="RefSeq" id="WP_167872136.1">
    <property type="nucleotide sequence ID" value="NZ_CP048852.1"/>
</dbReference>
<name>A0A6H0WHL0_9BACI</name>
<sequence length="299" mass="34142">MNLVMEKTFEQYEKLFSMEEQKREDEFRYTMMKPFENMWNAIQVPLKAKESNGYDVMMAVKMLGYLDVRDAETGLKALQKLQKSHAAETAASALRQCMRFAERGQLRINADEIRFGLYIADPKRLQLQKGYCGFGGIPGFIHVWIDPNSYNLPRIPSIIAHEFHHNLRFSYADFHHGSVSVGDYLVIEGLAESFAKELFGEEQLGPWVTRFDQEDLQYSIEVIHEVLDVKGFSEVSRYMFGDPIAKEQGFEPAGLSAFAGYAVGYHAVQSFMDKHQVTINEATLLDTETVLSQCGLFSK</sequence>
<reference evidence="2 3" key="1">
    <citation type="submission" date="2020-02" db="EMBL/GenBank/DDBJ databases">
        <title>Genome sequencing, annotation and comparative genomic analysis of Bacillus tequilensis EA-CB0015, an effective biological control agent against Pseudocercospora fijiensis in banana plants.</title>
        <authorList>
            <person name="Cuellar-Gaviria T.Z."/>
            <person name="Ju K.-S."/>
            <person name="Villegas-Escobar V."/>
        </authorList>
    </citation>
    <scope>NUCLEOTIDE SEQUENCE [LARGE SCALE GENOMIC DNA]</scope>
    <source>
        <strain evidence="2 3">EA-CB0015</strain>
    </source>
</reference>
<accession>A0A6H0WHL0</accession>
<evidence type="ECO:0000313" key="2">
    <source>
        <dbReference type="EMBL" id="QIW79449.1"/>
    </source>
</evidence>